<keyword evidence="1 3" id="KW-0556">Organic radical</keyword>
<organism evidence="6 7">
    <name type="scientific">Morganella morganii</name>
    <name type="common">Proteus morganii</name>
    <dbReference type="NCBI Taxonomy" id="582"/>
    <lineage>
        <taxon>Bacteria</taxon>
        <taxon>Pseudomonadati</taxon>
        <taxon>Pseudomonadota</taxon>
        <taxon>Gammaproteobacteria</taxon>
        <taxon>Enterobacterales</taxon>
        <taxon>Morganellaceae</taxon>
        <taxon>Morganella</taxon>
    </lineage>
</organism>
<dbReference type="RefSeq" id="WP_193830463.1">
    <property type="nucleotide sequence ID" value="NZ_PKLF01000040.1"/>
</dbReference>
<dbReference type="InterPro" id="IPR001150">
    <property type="entry name" value="Gly_radical"/>
</dbReference>
<comment type="caution">
    <text evidence="6">The sequence shown here is derived from an EMBL/GenBank/DDBJ whole genome shotgun (WGS) entry which is preliminary data.</text>
</comment>
<dbReference type="GO" id="GO:0005829">
    <property type="term" value="C:cytosol"/>
    <property type="evidence" value="ECO:0007669"/>
    <property type="project" value="TreeGrafter"/>
</dbReference>
<dbReference type="AlphaFoldDB" id="A0A8I0UAK4"/>
<dbReference type="PANTHER" id="PTHR43641">
    <property type="entry name" value="FORMATE ACETYLTRANSFERASE 3-RELATED"/>
    <property type="match status" value="1"/>
</dbReference>
<dbReference type="InterPro" id="IPR051215">
    <property type="entry name" value="GRE"/>
</dbReference>
<evidence type="ECO:0000259" key="5">
    <source>
        <dbReference type="PROSITE" id="PS51554"/>
    </source>
</evidence>
<proteinExistence type="predicted"/>
<keyword evidence="2" id="KW-0456">Lyase</keyword>
<dbReference type="PANTHER" id="PTHR43641:SF2">
    <property type="entry name" value="DEHYDRATASE YBIW-RELATED"/>
    <property type="match status" value="1"/>
</dbReference>
<evidence type="ECO:0000313" key="7">
    <source>
        <dbReference type="Proteomes" id="UP000650477"/>
    </source>
</evidence>
<dbReference type="Pfam" id="PF01228">
    <property type="entry name" value="Gly_radical"/>
    <property type="match status" value="1"/>
</dbReference>
<evidence type="ECO:0000256" key="3">
    <source>
        <dbReference type="PROSITE-ProRule" id="PRU00493"/>
    </source>
</evidence>
<dbReference type="SUPFAM" id="SSF51998">
    <property type="entry name" value="PFL-like glycyl radical enzymes"/>
    <property type="match status" value="1"/>
</dbReference>
<gene>
    <name evidence="6" type="ORF">CYG68_20535</name>
</gene>
<dbReference type="Gene3D" id="3.20.70.20">
    <property type="match status" value="1"/>
</dbReference>
<dbReference type="PROSITE" id="PS51149">
    <property type="entry name" value="GLY_RADICAL_2"/>
    <property type="match status" value="1"/>
</dbReference>
<evidence type="ECO:0000256" key="2">
    <source>
        <dbReference type="ARBA" id="ARBA00023239"/>
    </source>
</evidence>
<evidence type="ECO:0000313" key="6">
    <source>
        <dbReference type="EMBL" id="MBE8614728.1"/>
    </source>
</evidence>
<dbReference type="GO" id="GO:0016740">
    <property type="term" value="F:transferase activity"/>
    <property type="evidence" value="ECO:0007669"/>
    <property type="project" value="UniProtKB-KW"/>
</dbReference>
<dbReference type="EMBL" id="PKLF01000040">
    <property type="protein sequence ID" value="MBE8614728.1"/>
    <property type="molecule type" value="Genomic_DNA"/>
</dbReference>
<keyword evidence="6" id="KW-0808">Transferase</keyword>
<sequence>MLKKTEKLFNSIKLSPLSERIESARQNYVNSKPQISYERARIWTESHKKTEGLPVEIRRAMAFKDCCEQLDTCIFDGELIVGSIGEFRKCGILTPEFSWRWVDNEMDNFSVRQQDPYIISDLQKDYIRSNIFPYWKNKSLEESFLAQLPEEIAKVTVDTGIVDNDSKWRQSVGEVTPDYSGILFKKGFSGIIDDAKEKLSQLSELVSSDADKINFYKSIILTSEGIIILANRYAEKALQMSKNEENKDRKNELLEIARICKVIPAEPPKTFWEAAQFVWFVQLGGILSENPLALNPGRFDQYMYPYYLYSINVEQVDNSSIQEIIHCLWLKFSEWVWTISANTADFFAGYNQFQNLTVGGRKSDGSDATNELSYMCLNATANMKTHQPGLSVRIHQNSPQEFVDAVTELTSLGTGFPAIHCDEIGYQMVVNNGISPSDAYDWNNCGCVVPHHRKVGEWTSAVNLNIAAAVEFSLHSGMHKKTNQRMGLDEVSAAEFTSYEQVEKAFFKQFDNLMDLSVYNTLLAQKLHKEMVPRPFLSSCNEGCLESGIDLAKGGATYNVGPVITGVGLAVSANSLAVIKELVFDKKECSLEELLNAMDNNWENYKELRQRVLAVPKYGNGIEFVDDIAMRIANHFYNYIRNYKDINGKPFLSAFMGISNYLPTGKVLSATPDGRFAWSPISEGVSPYAGSDKSTILDTMNSIAKMNQQLHSGGTLLNLRLGSELVKNKRGRAILGDLIKTFFSLGAFHVQFNTLSTDILLDAQNNPENYKDLLVRVAGYSTQFVNLSKSMQDAIIARSIHDQF</sequence>
<evidence type="ECO:0000256" key="1">
    <source>
        <dbReference type="ARBA" id="ARBA00022818"/>
    </source>
</evidence>
<dbReference type="Proteomes" id="UP000650477">
    <property type="component" value="Unassembled WGS sequence"/>
</dbReference>
<dbReference type="InterPro" id="IPR004184">
    <property type="entry name" value="PFL_dom"/>
</dbReference>
<accession>A0A8I0UAK4</accession>
<dbReference type="PROSITE" id="PS51554">
    <property type="entry name" value="PFL"/>
    <property type="match status" value="1"/>
</dbReference>
<dbReference type="GO" id="GO:0016829">
    <property type="term" value="F:lyase activity"/>
    <property type="evidence" value="ECO:0007669"/>
    <property type="project" value="UniProtKB-KW"/>
</dbReference>
<dbReference type="Pfam" id="PF02901">
    <property type="entry name" value="PFL-like"/>
    <property type="match status" value="1"/>
</dbReference>
<protein>
    <submittedName>
        <fullName evidence="6">Formate C-acetyltransferase/glycerol dehydratase family glycyl radical enzyme</fullName>
    </submittedName>
</protein>
<reference evidence="6" key="1">
    <citation type="submission" date="2017-12" db="EMBL/GenBank/DDBJ databases">
        <title>Genome sequencing and analysis.</title>
        <authorList>
            <person name="Huang Y.-T."/>
        </authorList>
    </citation>
    <scope>NUCLEOTIDE SEQUENCE</scope>
    <source>
        <strain evidence="6">VGH116</strain>
    </source>
</reference>
<feature type="domain" description="PFL" evidence="5">
    <location>
        <begin position="19"/>
        <end position="676"/>
    </location>
</feature>
<evidence type="ECO:0000259" key="4">
    <source>
        <dbReference type="PROSITE" id="PS51149"/>
    </source>
</evidence>
<feature type="domain" description="Glycine radical" evidence="4">
    <location>
        <begin position="683"/>
        <end position="804"/>
    </location>
</feature>
<feature type="modified residue" description="Glycine radical" evidence="3">
    <location>
        <position position="779"/>
    </location>
</feature>
<name>A0A8I0UAK4_MORMO</name>